<name>A0ABS6G3D3_9FIRM</name>
<reference evidence="3 4" key="1">
    <citation type="submission" date="2021-06" db="EMBL/GenBank/DDBJ databases">
        <authorList>
            <person name="Sun Q."/>
            <person name="Li D."/>
        </authorList>
    </citation>
    <scope>NUCLEOTIDE SEQUENCE [LARGE SCALE GENOMIC DNA]</scope>
    <source>
        <strain evidence="3 4">MSJ-5</strain>
    </source>
</reference>
<keyword evidence="4" id="KW-1185">Reference proteome</keyword>
<gene>
    <name evidence="3" type="ORF">KQI88_11260</name>
</gene>
<dbReference type="Pfam" id="PF01520">
    <property type="entry name" value="Amidase_3"/>
    <property type="match status" value="1"/>
</dbReference>
<dbReference type="SMART" id="SM00646">
    <property type="entry name" value="Ami_3"/>
    <property type="match status" value="1"/>
</dbReference>
<comment type="caution">
    <text evidence="3">The sequence shown here is derived from an EMBL/GenBank/DDBJ whole genome shotgun (WGS) entry which is preliminary data.</text>
</comment>
<dbReference type="PANTHER" id="PTHR30404">
    <property type="entry name" value="N-ACETYLMURAMOYL-L-ALANINE AMIDASE"/>
    <property type="match status" value="1"/>
</dbReference>
<dbReference type="RefSeq" id="WP_216417878.1">
    <property type="nucleotide sequence ID" value="NZ_JAHLQK010000004.1"/>
</dbReference>
<organism evidence="3 4">
    <name type="scientific">Alkaliphilus flagellatus</name>
    <dbReference type="NCBI Taxonomy" id="2841507"/>
    <lineage>
        <taxon>Bacteria</taxon>
        <taxon>Bacillati</taxon>
        <taxon>Bacillota</taxon>
        <taxon>Clostridia</taxon>
        <taxon>Peptostreptococcales</taxon>
        <taxon>Natronincolaceae</taxon>
        <taxon>Alkaliphilus</taxon>
    </lineage>
</organism>
<sequence>MHINSASNPKATGTETFAYKAEVEGDRLARSIQSNLVQAIGLADRGVKYDGFQVLRSTIMPAVLVEVAFINNPAEEQLLKSDEFLEKAAVGIAKGILNHIDIDYMPKEDKPMETPQWKKEGIEYLAKNNLMSDPIGWIKKIDEPMPVWAVTTLFMNIHKDLKGDK</sequence>
<keyword evidence="1" id="KW-0378">Hydrolase</keyword>
<accession>A0ABS6G3D3</accession>
<evidence type="ECO:0000313" key="4">
    <source>
        <dbReference type="Proteomes" id="UP000779508"/>
    </source>
</evidence>
<evidence type="ECO:0000256" key="1">
    <source>
        <dbReference type="ARBA" id="ARBA00022801"/>
    </source>
</evidence>
<protein>
    <submittedName>
        <fullName evidence="3">N-acetylmuramoyl-L-alanine amidase</fullName>
    </submittedName>
</protein>
<dbReference type="EMBL" id="JAHLQK010000004">
    <property type="protein sequence ID" value="MBU5676992.1"/>
    <property type="molecule type" value="Genomic_DNA"/>
</dbReference>
<proteinExistence type="predicted"/>
<dbReference type="InterPro" id="IPR002508">
    <property type="entry name" value="MurNAc-LAA_cat"/>
</dbReference>
<dbReference type="PANTHER" id="PTHR30404:SF0">
    <property type="entry name" value="N-ACETYLMURAMOYL-L-ALANINE AMIDASE AMIC"/>
    <property type="match status" value="1"/>
</dbReference>
<dbReference type="Proteomes" id="UP000779508">
    <property type="component" value="Unassembled WGS sequence"/>
</dbReference>
<evidence type="ECO:0000313" key="3">
    <source>
        <dbReference type="EMBL" id="MBU5676992.1"/>
    </source>
</evidence>
<evidence type="ECO:0000259" key="2">
    <source>
        <dbReference type="SMART" id="SM00646"/>
    </source>
</evidence>
<dbReference type="CDD" id="cd02696">
    <property type="entry name" value="MurNAc-LAA"/>
    <property type="match status" value="1"/>
</dbReference>
<dbReference type="InterPro" id="IPR050695">
    <property type="entry name" value="N-acetylmuramoyl_amidase_3"/>
</dbReference>
<feature type="domain" description="MurNAc-LAA" evidence="2">
    <location>
        <begin position="2"/>
        <end position="97"/>
    </location>
</feature>